<sequence length="404" mass="46279">MVHDSVAASRPNLPGQRPREEKLFLLPDADGKFQCSHCPKRYGHRCHEPYKFHLEAKHGYTIGYISIESMPLEAPKPEIRTCYDVWCEGGIHYARVNVLRSFGPNSTIQLDEDETFTKKRFFQTHFARTKVYEDTVRMITELDGRCCRPVRNTLTKNIPKYPSPNTATDSIQPGYRNVVKWLRSYFFACIPTWRRPNRRNFSARHHRPDLRRASLDSSKEAIIPDTKHRSNADIDAYRESSDLERDKKYRMSTANLSAPKYAASDDMRPLAQTTPKHVNRVTDASLPDNVTGVVAVDSFYSTCEGVYGHKVIVLTRSDSIIVLQRANFGALVECERIARQLRDIIGDLAYDQLSQFERKRIDVRDPVYRGLLPEEGLELKVGEALPLEQCSPILQAYVQSVVSI</sequence>
<protein>
    <submittedName>
        <fullName evidence="1">Uncharacterized protein</fullName>
    </submittedName>
</protein>
<dbReference type="EMBL" id="HG992988">
    <property type="protein sequence ID" value="CAE7219815.1"/>
    <property type="molecule type" value="Genomic_DNA"/>
</dbReference>
<evidence type="ECO:0000313" key="1">
    <source>
        <dbReference type="EMBL" id="CAE7219815.1"/>
    </source>
</evidence>
<accession>A0A6S6WGP0</accession>
<proteinExistence type="predicted"/>
<evidence type="ECO:0000313" key="2">
    <source>
        <dbReference type="Proteomes" id="UP000472372"/>
    </source>
</evidence>
<dbReference type="Proteomes" id="UP000472372">
    <property type="component" value="Chromosome 12"/>
</dbReference>
<name>A0A6S6WGP0_9PLEO</name>
<gene>
    <name evidence="1" type="ORF">PTTW11_11223</name>
</gene>
<organism evidence="1 2">
    <name type="scientific">Pyrenophora teres f. teres</name>
    <dbReference type="NCBI Taxonomy" id="97479"/>
    <lineage>
        <taxon>Eukaryota</taxon>
        <taxon>Fungi</taxon>
        <taxon>Dikarya</taxon>
        <taxon>Ascomycota</taxon>
        <taxon>Pezizomycotina</taxon>
        <taxon>Dothideomycetes</taxon>
        <taxon>Pleosporomycetidae</taxon>
        <taxon>Pleosporales</taxon>
        <taxon>Pleosporineae</taxon>
        <taxon>Pleosporaceae</taxon>
        <taxon>Pyrenophora</taxon>
    </lineage>
</organism>
<dbReference type="AlphaFoldDB" id="A0A6S6WGP0"/>
<reference evidence="1" key="1">
    <citation type="submission" date="2021-02" db="EMBL/GenBank/DDBJ databases">
        <authorList>
            <person name="Syme A R."/>
            <person name="Syme A R."/>
            <person name="Moolhuijzen P."/>
        </authorList>
    </citation>
    <scope>NUCLEOTIDE SEQUENCE</scope>
    <source>
        <strain evidence="1">W1-1</strain>
    </source>
</reference>